<dbReference type="SUPFAM" id="SSF56281">
    <property type="entry name" value="Metallo-hydrolase/oxidoreductase"/>
    <property type="match status" value="1"/>
</dbReference>
<keyword evidence="4" id="KW-1185">Reference proteome</keyword>
<evidence type="ECO:0000313" key="3">
    <source>
        <dbReference type="EMBL" id="MBG0567240.1"/>
    </source>
</evidence>
<feature type="domain" description="Metallo-beta-lactamase" evidence="2">
    <location>
        <begin position="69"/>
        <end position="232"/>
    </location>
</feature>
<dbReference type="RefSeq" id="WP_196419000.1">
    <property type="nucleotide sequence ID" value="NZ_JADQTO010000025.1"/>
</dbReference>
<evidence type="ECO:0000259" key="2">
    <source>
        <dbReference type="SMART" id="SM00849"/>
    </source>
</evidence>
<gene>
    <name evidence="3" type="ORF">I4J89_37910</name>
</gene>
<dbReference type="PROSITE" id="PS51257">
    <property type="entry name" value="PROKAR_LIPOPROTEIN"/>
    <property type="match status" value="1"/>
</dbReference>
<evidence type="ECO:0000256" key="1">
    <source>
        <dbReference type="SAM" id="MobiDB-lite"/>
    </source>
</evidence>
<dbReference type="CDD" id="cd07721">
    <property type="entry name" value="yflN-like_MBL-fold"/>
    <property type="match status" value="1"/>
</dbReference>
<dbReference type="PANTHER" id="PTHR42951:SF17">
    <property type="entry name" value="METALLO-BETA-LACTAMASE DOMAIN-CONTAINING PROTEIN"/>
    <property type="match status" value="1"/>
</dbReference>
<dbReference type="AlphaFoldDB" id="A0A931G1P3"/>
<dbReference type="Gene3D" id="3.60.15.10">
    <property type="entry name" value="Ribonuclease Z/Hydroxyacylglutathione hydrolase-like"/>
    <property type="match status" value="1"/>
</dbReference>
<dbReference type="EMBL" id="JADQTO010000025">
    <property type="protein sequence ID" value="MBG0567240.1"/>
    <property type="molecule type" value="Genomic_DNA"/>
</dbReference>
<comment type="caution">
    <text evidence="3">The sequence shown here is derived from an EMBL/GenBank/DDBJ whole genome shotgun (WGS) entry which is preliminary data.</text>
</comment>
<name>A0A931G1P3_9ACTN</name>
<feature type="compositionally biased region" description="Low complexity" evidence="1">
    <location>
        <begin position="36"/>
        <end position="53"/>
    </location>
</feature>
<dbReference type="InterPro" id="IPR050855">
    <property type="entry name" value="NDM-1-like"/>
</dbReference>
<organism evidence="3 4">
    <name type="scientific">Actinoplanes aureus</name>
    <dbReference type="NCBI Taxonomy" id="2792083"/>
    <lineage>
        <taxon>Bacteria</taxon>
        <taxon>Bacillati</taxon>
        <taxon>Actinomycetota</taxon>
        <taxon>Actinomycetes</taxon>
        <taxon>Micromonosporales</taxon>
        <taxon>Micromonosporaceae</taxon>
        <taxon>Actinoplanes</taxon>
    </lineage>
</organism>
<dbReference type="PANTHER" id="PTHR42951">
    <property type="entry name" value="METALLO-BETA-LACTAMASE DOMAIN-CONTAINING"/>
    <property type="match status" value="1"/>
</dbReference>
<dbReference type="InterPro" id="IPR001279">
    <property type="entry name" value="Metallo-B-lactamas"/>
</dbReference>
<evidence type="ECO:0000313" key="4">
    <source>
        <dbReference type="Proteomes" id="UP000598146"/>
    </source>
</evidence>
<dbReference type="SMART" id="SM00849">
    <property type="entry name" value="Lactamase_B"/>
    <property type="match status" value="1"/>
</dbReference>
<reference evidence="3" key="1">
    <citation type="submission" date="2020-11" db="EMBL/GenBank/DDBJ databases">
        <title>Isolation and identification of active actinomycetes.</title>
        <authorList>
            <person name="Sun X."/>
        </authorList>
    </citation>
    <scope>NUCLEOTIDE SEQUENCE</scope>
    <source>
        <strain evidence="3">NEAU-A11</strain>
    </source>
</reference>
<proteinExistence type="predicted"/>
<dbReference type="InterPro" id="IPR036866">
    <property type="entry name" value="RibonucZ/Hydroxyglut_hydro"/>
</dbReference>
<dbReference type="Pfam" id="PF00753">
    <property type="entry name" value="Lactamase_B"/>
    <property type="match status" value="1"/>
</dbReference>
<protein>
    <submittedName>
        <fullName evidence="3">MBL fold metallo-hydrolase</fullName>
    </submittedName>
</protein>
<sequence length="251" mass="25147">MSDFRLTRRLLFTAGSGVLGVTVLNTLTGCSNSDDPAASGSTAPGTPAAASSSGGAAVAGDWQRVNLNFVSAYLLIRGGEAAVVDTGTAGSETAIGDALKAAGSDWAAVKHVILTHQHQDHAGGLAGVAPLVSGKLYAGQADITGINAEKPMTAIADGDEVFGLRIIGTPGHTAGHMSIFEPSTGVLVAGDALRNENGLEGSSPQYTENQDQAAASVKKLAALQVKVILPGHGEPLTTGAAEALQKLAATL</sequence>
<dbReference type="Proteomes" id="UP000598146">
    <property type="component" value="Unassembled WGS sequence"/>
</dbReference>
<feature type="region of interest" description="Disordered" evidence="1">
    <location>
        <begin position="34"/>
        <end position="53"/>
    </location>
</feature>
<accession>A0A931G1P3</accession>